<proteinExistence type="predicted"/>
<keyword evidence="2" id="KW-1185">Reference proteome</keyword>
<name>A0ACC2MCI7_PERAE</name>
<comment type="caution">
    <text evidence="1">The sequence shown here is derived from an EMBL/GenBank/DDBJ whole genome shotgun (WGS) entry which is preliminary data.</text>
</comment>
<sequence length="512" mass="58523">MVEKQTGKQLKRLRTDNGLEFCNSAFNEFCKNEGIVRHHTVRNTPQQNGVAERMNRTILEKTRCILSNAGLPGKFWAEAVNTACYLINRSPSTAIECKTPVEVWSGAPADYTNLRIFGCPAYAHINDGKLEPRARKCIFLGYADGVKGYRLWCLDGKSPKCIISRDVTFDESAMLKPKERQDAGKVEDQNGVSKQVELEKEAPEKLQDKVQTDVPDQQDVEEMQSSDEESAVPDDYILTRDRERRQIKKPQRYGYEDIVAYALNTAESIESEPVTYRDAVTSKESVKWAVAMGEEIESLHKNQTWELVKPPKGQKIVGCKWVFKKKEGTPGVEETRFNARLVAKGYTQREGVDFNEVFSPVVKHSSIRVLLVMVAKFNLELEQLDVKTTFLHDELNEQIYMHQPEGFEIHGKEDHVCLVKKSLYGLKQSPRQWYKRFDTFMVGNGYCRSAYDNCVYHKKHSNGSYVYLLLYVDDMLIAAKDMSEINKLKTQLSGEFEMKYLGAAKKILGMEI</sequence>
<organism evidence="1 2">
    <name type="scientific">Persea americana</name>
    <name type="common">Avocado</name>
    <dbReference type="NCBI Taxonomy" id="3435"/>
    <lineage>
        <taxon>Eukaryota</taxon>
        <taxon>Viridiplantae</taxon>
        <taxon>Streptophyta</taxon>
        <taxon>Embryophyta</taxon>
        <taxon>Tracheophyta</taxon>
        <taxon>Spermatophyta</taxon>
        <taxon>Magnoliopsida</taxon>
        <taxon>Magnoliidae</taxon>
        <taxon>Laurales</taxon>
        <taxon>Lauraceae</taxon>
        <taxon>Persea</taxon>
    </lineage>
</organism>
<reference evidence="1 2" key="1">
    <citation type="journal article" date="2022" name="Hortic Res">
        <title>A haplotype resolved chromosomal level avocado genome allows analysis of novel avocado genes.</title>
        <authorList>
            <person name="Nath O."/>
            <person name="Fletcher S.J."/>
            <person name="Hayward A."/>
            <person name="Shaw L.M."/>
            <person name="Masouleh A.K."/>
            <person name="Furtado A."/>
            <person name="Henry R.J."/>
            <person name="Mitter N."/>
        </authorList>
    </citation>
    <scope>NUCLEOTIDE SEQUENCE [LARGE SCALE GENOMIC DNA]</scope>
    <source>
        <strain evidence="2">cv. Hass</strain>
    </source>
</reference>
<accession>A0ACC2MCI7</accession>
<dbReference type="Proteomes" id="UP001234297">
    <property type="component" value="Chromosome 2"/>
</dbReference>
<evidence type="ECO:0000313" key="2">
    <source>
        <dbReference type="Proteomes" id="UP001234297"/>
    </source>
</evidence>
<gene>
    <name evidence="1" type="ORF">MRB53_005153</name>
</gene>
<dbReference type="EMBL" id="CM056810">
    <property type="protein sequence ID" value="KAJ8643405.1"/>
    <property type="molecule type" value="Genomic_DNA"/>
</dbReference>
<evidence type="ECO:0000313" key="1">
    <source>
        <dbReference type="EMBL" id="KAJ8643405.1"/>
    </source>
</evidence>
<protein>
    <submittedName>
        <fullName evidence="1">Uncharacterized protein</fullName>
    </submittedName>
</protein>